<dbReference type="EMBL" id="OL829978">
    <property type="protein sequence ID" value="UMO76215.1"/>
    <property type="molecule type" value="Genomic_DNA"/>
</dbReference>
<dbReference type="EMBL" id="OL829978">
    <property type="protein sequence ID" value="UMO76423.1"/>
    <property type="molecule type" value="Genomic_DNA"/>
</dbReference>
<dbReference type="Proteomes" id="UP001202581">
    <property type="component" value="Segment"/>
</dbReference>
<dbReference type="KEGG" id="vg:77926998"/>
<protein>
    <submittedName>
        <fullName evidence="2">Uncharacterized protein</fullName>
    </submittedName>
</protein>
<name>A0AA49BS83_9CAUD</name>
<accession>A0AA49BS83</accession>
<keyword evidence="3" id="KW-1185">Reference proteome</keyword>
<evidence type="ECO:0000313" key="1">
    <source>
        <dbReference type="EMBL" id="UMO76215.1"/>
    </source>
</evidence>
<proteinExistence type="predicted"/>
<evidence type="ECO:0000313" key="3">
    <source>
        <dbReference type="Proteomes" id="UP001202581"/>
    </source>
</evidence>
<organism evidence="2 3">
    <name type="scientific">Streptomyces phage Tomas</name>
    <dbReference type="NCBI Taxonomy" id="2914443"/>
    <lineage>
        <taxon>Viruses</taxon>
        <taxon>Duplodnaviria</taxon>
        <taxon>Heunggongvirae</taxon>
        <taxon>Uroviricota</taxon>
        <taxon>Caudoviricetes</taxon>
        <taxon>Stanwilliamsviridae</taxon>
        <taxon>Boydwoodruffvirinae</taxon>
        <taxon>Tomasvirus</taxon>
        <taxon>Tomasvirus tomas</taxon>
    </lineage>
</organism>
<gene>
    <name evidence="2" type="primary">280</name>
    <name evidence="1" type="synonym">24</name>
    <name evidence="1" type="ORF">SEA_TOMAS_24</name>
    <name evidence="2" type="ORF">SEA_TOMAS_280</name>
</gene>
<dbReference type="RefSeq" id="YP_010651362.1">
    <property type="nucleotide sequence ID" value="NC_070781.1"/>
</dbReference>
<evidence type="ECO:0000313" key="2">
    <source>
        <dbReference type="EMBL" id="UMO76423.1"/>
    </source>
</evidence>
<dbReference type="GeneID" id="77926998"/>
<sequence length="73" mass="8868">MILAQFIVDTWVKWRESKMDQRWGQFVFNELYAIRPEIANVIRGTTSDPFYANDNNDPRVHRFWAAVEQYWND</sequence>
<reference evidence="2" key="1">
    <citation type="submission" date="2021-12" db="EMBL/GenBank/DDBJ databases">
        <authorList>
            <person name="Khadka S."/>
            <person name="Uribe D.A."/>
            <person name="Klipsch I.N."/>
            <person name="Rene S.R."/>
            <person name="Jimenez M.L."/>
            <person name="Saini B.K."/>
            <person name="Zugasti M."/>
            <person name="Bullon R.M."/>
            <person name="Sharp C.D."/>
            <person name="Kapinga K.O."/>
            <person name="Warner C.P."/>
            <person name="Sarinana J."/>
            <person name="Jimenez A."/>
            <person name="Layton S.R."/>
            <person name="Nayek S."/>
            <person name="Hughes L.E."/>
            <person name="Garlena R.A."/>
            <person name="Russell D.A."/>
            <person name="Jacobs-Sera D."/>
            <person name="Hatfull G.F."/>
        </authorList>
    </citation>
    <scope>NUCLEOTIDE SEQUENCE</scope>
</reference>